<evidence type="ECO:0000313" key="3">
    <source>
        <dbReference type="Proteomes" id="UP000006906"/>
    </source>
</evidence>
<dbReference type="KEGG" id="cre:CHLRE_07g331600v5"/>
<sequence length="348" mass="35761">MNPENRAKSRYYMFLAQLLAEIRHGTLLLCAADFEELEELEEQPEDTLADAGQLDPGFEEEVEGDVEEEGPMELVMLRAPEGGSGVRARNRALSHGLQAGMQAGCEAALLVEVKALVGSHHMWQALSAGIALARRNTACGSSGGGNGGDGSGGGGSSSGGGGSRSGGGSYPGSPVHVVLTDARDWHFMGIQATAAAATKQPAGGAGGVAAAAAAGSSASGASGGLDYTLKSGESFRLFNCSSVYAPVLVRGTEAARMVEVMYRLYTALYPDEDLGRLPDLLDRGDIQAKEAAREWLVQRTEKLERARPPADYAGLVARVAQLEAEVQALRERGGPGAAGAGAAGGGST</sequence>
<dbReference type="Proteomes" id="UP000006906">
    <property type="component" value="Chromosome 7"/>
</dbReference>
<protein>
    <submittedName>
        <fullName evidence="2">Uncharacterized protein</fullName>
    </submittedName>
</protein>
<organism evidence="2 3">
    <name type="scientific">Chlamydomonas reinhardtii</name>
    <name type="common">Chlamydomonas smithii</name>
    <dbReference type="NCBI Taxonomy" id="3055"/>
    <lineage>
        <taxon>Eukaryota</taxon>
        <taxon>Viridiplantae</taxon>
        <taxon>Chlorophyta</taxon>
        <taxon>core chlorophytes</taxon>
        <taxon>Chlorophyceae</taxon>
        <taxon>CS clade</taxon>
        <taxon>Chlamydomonadales</taxon>
        <taxon>Chlamydomonadaceae</taxon>
        <taxon>Chlamydomonas</taxon>
    </lineage>
</organism>
<accession>A0A2K3DJX5</accession>
<dbReference type="OrthoDB" id="543962at2759"/>
<feature type="compositionally biased region" description="Gly residues" evidence="1">
    <location>
        <begin position="141"/>
        <end position="170"/>
    </location>
</feature>
<dbReference type="GeneID" id="5716095"/>
<reference evidence="2 3" key="1">
    <citation type="journal article" date="2007" name="Science">
        <title>The Chlamydomonas genome reveals the evolution of key animal and plant functions.</title>
        <authorList>
            <person name="Merchant S.S."/>
            <person name="Prochnik S.E."/>
            <person name="Vallon O."/>
            <person name="Harris E.H."/>
            <person name="Karpowicz S.J."/>
            <person name="Witman G.B."/>
            <person name="Terry A."/>
            <person name="Salamov A."/>
            <person name="Fritz-Laylin L.K."/>
            <person name="Marechal-Drouard L."/>
            <person name="Marshall W.F."/>
            <person name="Qu L.H."/>
            <person name="Nelson D.R."/>
            <person name="Sanderfoot A.A."/>
            <person name="Spalding M.H."/>
            <person name="Kapitonov V.V."/>
            <person name="Ren Q."/>
            <person name="Ferris P."/>
            <person name="Lindquist E."/>
            <person name="Shapiro H."/>
            <person name="Lucas S.M."/>
            <person name="Grimwood J."/>
            <person name="Schmutz J."/>
            <person name="Cardol P."/>
            <person name="Cerutti H."/>
            <person name="Chanfreau G."/>
            <person name="Chen C.L."/>
            <person name="Cognat V."/>
            <person name="Croft M.T."/>
            <person name="Dent R."/>
            <person name="Dutcher S."/>
            <person name="Fernandez E."/>
            <person name="Fukuzawa H."/>
            <person name="Gonzalez-Ballester D."/>
            <person name="Gonzalez-Halphen D."/>
            <person name="Hallmann A."/>
            <person name="Hanikenne M."/>
            <person name="Hippler M."/>
            <person name="Inwood W."/>
            <person name="Jabbari K."/>
            <person name="Kalanon M."/>
            <person name="Kuras R."/>
            <person name="Lefebvre P.A."/>
            <person name="Lemaire S.D."/>
            <person name="Lobanov A.V."/>
            <person name="Lohr M."/>
            <person name="Manuell A."/>
            <person name="Meier I."/>
            <person name="Mets L."/>
            <person name="Mittag M."/>
            <person name="Mittelmeier T."/>
            <person name="Moroney J.V."/>
            <person name="Moseley J."/>
            <person name="Napoli C."/>
            <person name="Nedelcu A.M."/>
            <person name="Niyogi K."/>
            <person name="Novoselov S.V."/>
            <person name="Paulsen I.T."/>
            <person name="Pazour G."/>
            <person name="Purton S."/>
            <person name="Ral J.P."/>
            <person name="Riano-Pachon D.M."/>
            <person name="Riekhof W."/>
            <person name="Rymarquis L."/>
            <person name="Schroda M."/>
            <person name="Stern D."/>
            <person name="Umen J."/>
            <person name="Willows R."/>
            <person name="Wilson N."/>
            <person name="Zimmer S.L."/>
            <person name="Allmer J."/>
            <person name="Balk J."/>
            <person name="Bisova K."/>
            <person name="Chen C.J."/>
            <person name="Elias M."/>
            <person name="Gendler K."/>
            <person name="Hauser C."/>
            <person name="Lamb M.R."/>
            <person name="Ledford H."/>
            <person name="Long J.C."/>
            <person name="Minagawa J."/>
            <person name="Page M.D."/>
            <person name="Pan J."/>
            <person name="Pootakham W."/>
            <person name="Roje S."/>
            <person name="Rose A."/>
            <person name="Stahlberg E."/>
            <person name="Terauchi A.M."/>
            <person name="Yang P."/>
            <person name="Ball S."/>
            <person name="Bowler C."/>
            <person name="Dieckmann C.L."/>
            <person name="Gladyshev V.N."/>
            <person name="Green P."/>
            <person name="Jorgensen R."/>
            <person name="Mayfield S."/>
            <person name="Mueller-Roeber B."/>
            <person name="Rajamani S."/>
            <person name="Sayre R.T."/>
            <person name="Brokstein P."/>
            <person name="Dubchak I."/>
            <person name="Goodstein D."/>
            <person name="Hornick L."/>
            <person name="Huang Y.W."/>
            <person name="Jhaveri J."/>
            <person name="Luo Y."/>
            <person name="Martinez D."/>
            <person name="Ngau W.C."/>
            <person name="Otillar B."/>
            <person name="Poliakov A."/>
            <person name="Porter A."/>
            <person name="Szajkowski L."/>
            <person name="Werner G."/>
            <person name="Zhou K."/>
            <person name="Grigoriev I.V."/>
            <person name="Rokhsar D.S."/>
            <person name="Grossman A.R."/>
        </authorList>
    </citation>
    <scope>NUCLEOTIDE SEQUENCE [LARGE SCALE GENOMIC DNA]</scope>
    <source>
        <strain evidence="3">CC-503</strain>
    </source>
</reference>
<dbReference type="AlphaFoldDB" id="A0A2K3DJX5"/>
<proteinExistence type="predicted"/>
<name>A0A2K3DJX5_CHLRE</name>
<dbReference type="ExpressionAtlas" id="A0A2K3DJX5">
    <property type="expression patterns" value="baseline"/>
</dbReference>
<keyword evidence="3" id="KW-1185">Reference proteome</keyword>
<evidence type="ECO:0000256" key="1">
    <source>
        <dbReference type="SAM" id="MobiDB-lite"/>
    </source>
</evidence>
<dbReference type="Gramene" id="PNW80837">
    <property type="protein sequence ID" value="PNW80837"/>
    <property type="gene ID" value="CHLRE_07g331600v5"/>
</dbReference>
<dbReference type="RefSeq" id="XP_001690426.2">
    <property type="nucleotide sequence ID" value="XM_001690374.2"/>
</dbReference>
<evidence type="ECO:0000313" key="2">
    <source>
        <dbReference type="EMBL" id="PNW80837.1"/>
    </source>
</evidence>
<feature type="region of interest" description="Disordered" evidence="1">
    <location>
        <begin position="138"/>
        <end position="173"/>
    </location>
</feature>
<dbReference type="EMBL" id="CM008968">
    <property type="protein sequence ID" value="PNW80837.1"/>
    <property type="molecule type" value="Genomic_DNA"/>
</dbReference>
<gene>
    <name evidence="2" type="ORF">CHLRE_07g331600v5</name>
</gene>
<dbReference type="InParanoid" id="A0A2K3DJX5"/>
<dbReference type="PaxDb" id="3055-EDP05685"/>